<dbReference type="PROSITE" id="PS50262">
    <property type="entry name" value="G_PROTEIN_RECEP_F1_2"/>
    <property type="match status" value="1"/>
</dbReference>
<dbReference type="EMBL" id="CAJEWN010001889">
    <property type="protein sequence ID" value="CAD2200686.1"/>
    <property type="molecule type" value="Genomic_DNA"/>
</dbReference>
<accession>A0A6V7XMZ8</accession>
<dbReference type="SMART" id="SM01381">
    <property type="entry name" value="7TM_GPCR_Srsx"/>
    <property type="match status" value="1"/>
</dbReference>
<feature type="transmembrane region" description="Helical" evidence="5">
    <location>
        <begin position="98"/>
        <end position="118"/>
    </location>
</feature>
<feature type="transmembrane region" description="Helical" evidence="5">
    <location>
        <begin position="189"/>
        <end position="210"/>
    </location>
</feature>
<comment type="caution">
    <text evidence="7">The sequence shown here is derived from an EMBL/GenBank/DDBJ whole genome shotgun (WGS) entry which is preliminary data.</text>
</comment>
<keyword evidence="3 5" id="KW-1133">Transmembrane helix</keyword>
<proteinExistence type="predicted"/>
<dbReference type="CDD" id="cd00637">
    <property type="entry name" value="7tm_classA_rhodopsin-like"/>
    <property type="match status" value="1"/>
</dbReference>
<dbReference type="InterPro" id="IPR000276">
    <property type="entry name" value="GPCR_Rhodpsn"/>
</dbReference>
<evidence type="ECO:0000256" key="3">
    <source>
        <dbReference type="ARBA" id="ARBA00022989"/>
    </source>
</evidence>
<evidence type="ECO:0000256" key="2">
    <source>
        <dbReference type="ARBA" id="ARBA00022692"/>
    </source>
</evidence>
<evidence type="ECO:0000313" key="7">
    <source>
        <dbReference type="EMBL" id="CAD2200686.1"/>
    </source>
</evidence>
<organism evidence="7 8">
    <name type="scientific">Meloidogyne enterolobii</name>
    <name type="common">Root-knot nematode worm</name>
    <name type="synonym">Meloidogyne mayaguensis</name>
    <dbReference type="NCBI Taxonomy" id="390850"/>
    <lineage>
        <taxon>Eukaryota</taxon>
        <taxon>Metazoa</taxon>
        <taxon>Ecdysozoa</taxon>
        <taxon>Nematoda</taxon>
        <taxon>Chromadorea</taxon>
        <taxon>Rhabditida</taxon>
        <taxon>Tylenchina</taxon>
        <taxon>Tylenchomorpha</taxon>
        <taxon>Tylenchoidea</taxon>
        <taxon>Meloidogynidae</taxon>
        <taxon>Meloidogyninae</taxon>
        <taxon>Meloidogyne</taxon>
    </lineage>
</organism>
<evidence type="ECO:0000259" key="6">
    <source>
        <dbReference type="PROSITE" id="PS50262"/>
    </source>
</evidence>
<feature type="transmembrane region" description="Helical" evidence="5">
    <location>
        <begin position="139"/>
        <end position="160"/>
    </location>
</feature>
<dbReference type="AlphaFoldDB" id="A0A6V7XMZ8"/>
<name>A0A6V7XMZ8_MELEN</name>
<evidence type="ECO:0000256" key="5">
    <source>
        <dbReference type="SAM" id="Phobius"/>
    </source>
</evidence>
<evidence type="ECO:0000256" key="4">
    <source>
        <dbReference type="ARBA" id="ARBA00023136"/>
    </source>
</evidence>
<dbReference type="Gene3D" id="1.20.1070.10">
    <property type="entry name" value="Rhodopsin 7-helix transmembrane proteins"/>
    <property type="match status" value="1"/>
</dbReference>
<comment type="subcellular location">
    <subcellularLocation>
        <location evidence="1">Membrane</location>
    </subcellularLocation>
</comment>
<dbReference type="GO" id="GO:0004930">
    <property type="term" value="F:G protein-coupled receptor activity"/>
    <property type="evidence" value="ECO:0007669"/>
    <property type="project" value="InterPro"/>
</dbReference>
<feature type="transmembrane region" description="Helical" evidence="5">
    <location>
        <begin position="26"/>
        <end position="47"/>
    </location>
</feature>
<dbReference type="GO" id="GO:0016020">
    <property type="term" value="C:membrane"/>
    <property type="evidence" value="ECO:0007669"/>
    <property type="project" value="UniProtKB-SubCell"/>
</dbReference>
<dbReference type="InterPro" id="IPR019424">
    <property type="entry name" value="7TM_GPCR_Srsx"/>
</dbReference>
<feature type="domain" description="G-protein coupled receptors family 1 profile" evidence="6">
    <location>
        <begin position="38"/>
        <end position="287"/>
    </location>
</feature>
<protein>
    <recommendedName>
        <fullName evidence="6">G-protein coupled receptors family 1 profile domain-containing protein</fullName>
    </recommendedName>
</protein>
<dbReference type="PANTHER" id="PTHR23360">
    <property type="entry name" value="G-PROTEIN COUPLED RECEPTORS FAMILY 1 PROFILE DOMAIN-CONTAINING PROTEIN-RELATED"/>
    <property type="match status" value="1"/>
</dbReference>
<gene>
    <name evidence="7" type="ORF">MENT_LOCUS54172</name>
</gene>
<sequence>MSIQKQTLFDVYGDKGLPADLITINVIRIAIATIGIFLNASVVYVTVKCKTLKSPCHFLLAFECFSNAVFQTHSWLSITVIFNPGHQFIDMRFCCKQLILIFIVGFTTSFTAALLVSFDRLLSVLFPLWYLQRIVKRTFYLIPLICTLFICPAIIIWAIYQIVNTMPETSQVICAPHECTVGWAGDLSYFIFSVINFLTLVNYIIVWIALKWHASKNQNQASFEWTHRIIKTLAVLMAFNLVGHSMNSIARMTVPRLDLDITQSTIVTHSLSCLTNFVMASDGPILYLSNQEYRQAFHKVFKIKTNSVATAVTVKHISKNNLNKNNGQIPVN</sequence>
<reference evidence="7 8" key="1">
    <citation type="submission" date="2020-08" db="EMBL/GenBank/DDBJ databases">
        <authorList>
            <person name="Koutsovoulos G."/>
            <person name="Danchin GJ E."/>
        </authorList>
    </citation>
    <scope>NUCLEOTIDE SEQUENCE [LARGE SCALE GENOMIC DNA]</scope>
</reference>
<dbReference type="OrthoDB" id="5888168at2759"/>
<dbReference type="Pfam" id="PF10320">
    <property type="entry name" value="7TM_GPCR_Srsx"/>
    <property type="match status" value="1"/>
</dbReference>
<dbReference type="InterPro" id="IPR017452">
    <property type="entry name" value="GPCR_Rhodpsn_7TM"/>
</dbReference>
<dbReference type="SUPFAM" id="SSF81321">
    <property type="entry name" value="Family A G protein-coupled receptor-like"/>
    <property type="match status" value="1"/>
</dbReference>
<dbReference type="InterPro" id="IPR047130">
    <property type="entry name" value="7TM_GPCR_Srsx_nematod"/>
</dbReference>
<evidence type="ECO:0000313" key="8">
    <source>
        <dbReference type="Proteomes" id="UP000580250"/>
    </source>
</evidence>
<dbReference type="PANTHER" id="PTHR23360:SF5">
    <property type="entry name" value="G-PROTEIN COUPLED RECEPTORS FAMILY 1 PROFILE DOMAIN-CONTAINING PROTEIN"/>
    <property type="match status" value="1"/>
</dbReference>
<keyword evidence="4 5" id="KW-0472">Membrane</keyword>
<dbReference type="Proteomes" id="UP000580250">
    <property type="component" value="Unassembled WGS sequence"/>
</dbReference>
<keyword evidence="2 5" id="KW-0812">Transmembrane</keyword>
<evidence type="ECO:0000256" key="1">
    <source>
        <dbReference type="ARBA" id="ARBA00004370"/>
    </source>
</evidence>